<comment type="subcellular location">
    <subcellularLocation>
        <location evidence="1">Membrane</location>
        <topology evidence="1">Multi-pass membrane protein</topology>
    </subcellularLocation>
</comment>
<dbReference type="PANTHER" id="PTHR32322">
    <property type="entry name" value="INNER MEMBRANE TRANSPORTER"/>
    <property type="match status" value="1"/>
</dbReference>
<accession>A0A7W8EPA2</accession>
<feature type="transmembrane region" description="Helical" evidence="6">
    <location>
        <begin position="139"/>
        <end position="158"/>
    </location>
</feature>
<feature type="domain" description="EamA" evidence="7">
    <location>
        <begin position="138"/>
        <end position="270"/>
    </location>
</feature>
<proteinExistence type="inferred from homology"/>
<evidence type="ECO:0000256" key="6">
    <source>
        <dbReference type="SAM" id="Phobius"/>
    </source>
</evidence>
<feature type="transmembrane region" description="Helical" evidence="6">
    <location>
        <begin position="115"/>
        <end position="133"/>
    </location>
</feature>
<evidence type="ECO:0000256" key="5">
    <source>
        <dbReference type="ARBA" id="ARBA00023136"/>
    </source>
</evidence>
<feature type="transmembrane region" description="Helical" evidence="6">
    <location>
        <begin position="165"/>
        <end position="189"/>
    </location>
</feature>
<keyword evidence="4 6" id="KW-1133">Transmembrane helix</keyword>
<dbReference type="SUPFAM" id="SSF103481">
    <property type="entry name" value="Multidrug resistance efflux transporter EmrE"/>
    <property type="match status" value="2"/>
</dbReference>
<feature type="transmembrane region" description="Helical" evidence="6">
    <location>
        <begin position="201"/>
        <end position="219"/>
    </location>
</feature>
<evidence type="ECO:0000256" key="2">
    <source>
        <dbReference type="ARBA" id="ARBA00007362"/>
    </source>
</evidence>
<sequence>MNPKLAAALATILWGFTYIVSSNMLPHNPVFIGAIRALGGGIPLLLFARTMLPREWWWKILVLGTLNAGLFFGLIFVAALRLPGGVAATIQALGPLFTILLAWPLMQVIPTGHKIFSVLLGAVGVSLVVLRGGVQMDMIGVLAGLGAALSVALGGIYVHKWGRPCSLLAFTGWQLVVGGVELAILAVIFQDIPSSVTLVNIAGFVILALFLTALAFALWFRGIEGAGPSAVAPFFLLAPVTAFIMDAVFNDMVPSWLQLGGIVLVLGSLLYGQLVDRRSFRPARHHHKITDAEKQAAKQPEAAE</sequence>
<evidence type="ECO:0000256" key="4">
    <source>
        <dbReference type="ARBA" id="ARBA00022989"/>
    </source>
</evidence>
<keyword evidence="9" id="KW-1185">Reference proteome</keyword>
<evidence type="ECO:0000256" key="3">
    <source>
        <dbReference type="ARBA" id="ARBA00022692"/>
    </source>
</evidence>
<feature type="transmembrane region" description="Helical" evidence="6">
    <location>
        <begin position="86"/>
        <end position="103"/>
    </location>
</feature>
<dbReference type="InterPro" id="IPR000620">
    <property type="entry name" value="EamA_dom"/>
</dbReference>
<protein>
    <submittedName>
        <fullName evidence="8">Putative blue pigment (Indigoidine) exporter</fullName>
    </submittedName>
</protein>
<dbReference type="Proteomes" id="UP000531231">
    <property type="component" value="Unassembled WGS sequence"/>
</dbReference>
<feature type="transmembrane region" description="Helical" evidence="6">
    <location>
        <begin position="255"/>
        <end position="274"/>
    </location>
</feature>
<evidence type="ECO:0000313" key="8">
    <source>
        <dbReference type="EMBL" id="MBB5090092.1"/>
    </source>
</evidence>
<dbReference type="InterPro" id="IPR037185">
    <property type="entry name" value="EmrE-like"/>
</dbReference>
<dbReference type="EMBL" id="JACHIL010000001">
    <property type="protein sequence ID" value="MBB5090092.1"/>
    <property type="molecule type" value="Genomic_DNA"/>
</dbReference>
<evidence type="ECO:0000313" key="9">
    <source>
        <dbReference type="Proteomes" id="UP000531231"/>
    </source>
</evidence>
<keyword evidence="3 6" id="KW-0812">Transmembrane</keyword>
<evidence type="ECO:0000256" key="1">
    <source>
        <dbReference type="ARBA" id="ARBA00004141"/>
    </source>
</evidence>
<organism evidence="8 9">
    <name type="scientific">Pseudochrobactrum saccharolyticum</name>
    <dbReference type="NCBI Taxonomy" id="354352"/>
    <lineage>
        <taxon>Bacteria</taxon>
        <taxon>Pseudomonadati</taxon>
        <taxon>Pseudomonadota</taxon>
        <taxon>Alphaproteobacteria</taxon>
        <taxon>Hyphomicrobiales</taxon>
        <taxon>Brucellaceae</taxon>
        <taxon>Pseudochrobactrum</taxon>
    </lineage>
</organism>
<evidence type="ECO:0000259" key="7">
    <source>
        <dbReference type="Pfam" id="PF00892"/>
    </source>
</evidence>
<dbReference type="AlphaFoldDB" id="A0A7W8EPA2"/>
<gene>
    <name evidence="8" type="ORF">HNQ68_000604</name>
</gene>
<feature type="domain" description="EamA" evidence="7">
    <location>
        <begin position="5"/>
        <end position="129"/>
    </location>
</feature>
<dbReference type="Pfam" id="PF00892">
    <property type="entry name" value="EamA"/>
    <property type="match status" value="2"/>
</dbReference>
<comment type="similarity">
    <text evidence="2">Belongs to the EamA transporter family.</text>
</comment>
<name>A0A7W8EPA2_9HYPH</name>
<feature type="transmembrane region" description="Helical" evidence="6">
    <location>
        <begin position="31"/>
        <end position="48"/>
    </location>
</feature>
<feature type="transmembrane region" description="Helical" evidence="6">
    <location>
        <begin position="60"/>
        <end position="80"/>
    </location>
</feature>
<dbReference type="RefSeq" id="WP_151158647.1">
    <property type="nucleotide sequence ID" value="NZ_JACHIL010000001.1"/>
</dbReference>
<dbReference type="GO" id="GO:0016020">
    <property type="term" value="C:membrane"/>
    <property type="evidence" value="ECO:0007669"/>
    <property type="project" value="UniProtKB-SubCell"/>
</dbReference>
<dbReference type="InterPro" id="IPR050638">
    <property type="entry name" value="AA-Vitamin_Transporters"/>
</dbReference>
<feature type="transmembrane region" description="Helical" evidence="6">
    <location>
        <begin position="231"/>
        <end position="249"/>
    </location>
</feature>
<keyword evidence="5 6" id="KW-0472">Membrane</keyword>
<dbReference type="PANTHER" id="PTHR32322:SF2">
    <property type="entry name" value="EAMA DOMAIN-CONTAINING PROTEIN"/>
    <property type="match status" value="1"/>
</dbReference>
<reference evidence="8 9" key="1">
    <citation type="submission" date="2020-08" db="EMBL/GenBank/DDBJ databases">
        <title>Genomic Encyclopedia of Type Strains, Phase IV (KMG-IV): sequencing the most valuable type-strain genomes for metagenomic binning, comparative biology and taxonomic classification.</title>
        <authorList>
            <person name="Goeker M."/>
        </authorList>
    </citation>
    <scope>NUCLEOTIDE SEQUENCE [LARGE SCALE GENOMIC DNA]</scope>
    <source>
        <strain evidence="8 9">DSM 25620</strain>
    </source>
</reference>
<comment type="caution">
    <text evidence="8">The sequence shown here is derived from an EMBL/GenBank/DDBJ whole genome shotgun (WGS) entry which is preliminary data.</text>
</comment>